<proteinExistence type="predicted"/>
<gene>
    <name evidence="2" type="ORF">F7645_12425</name>
</gene>
<accession>A0AAP1RHU4</accession>
<name>A0AAP1RHU4_9FLAO</name>
<protein>
    <submittedName>
        <fullName evidence="2">DUF3289 family protein</fullName>
    </submittedName>
</protein>
<dbReference type="RefSeq" id="WP_145993678.1">
    <property type="nucleotide sequence ID" value="NZ_JAJHTL010000024.1"/>
</dbReference>
<evidence type="ECO:0000256" key="1">
    <source>
        <dbReference type="SAM" id="MobiDB-lite"/>
    </source>
</evidence>
<feature type="compositionally biased region" description="Basic and acidic residues" evidence="1">
    <location>
        <begin position="636"/>
        <end position="649"/>
    </location>
</feature>
<organism evidence="2 3">
    <name type="scientific">Tenacibaculum finnmarkense genomovar finnmarkense</name>
    <dbReference type="NCBI Taxonomy" id="1458503"/>
    <lineage>
        <taxon>Bacteria</taxon>
        <taxon>Pseudomonadati</taxon>
        <taxon>Bacteroidota</taxon>
        <taxon>Flavobacteriia</taxon>
        <taxon>Flavobacteriales</taxon>
        <taxon>Flavobacteriaceae</taxon>
        <taxon>Tenacibaculum</taxon>
        <taxon>Tenacibaculum finnmarkense</taxon>
    </lineage>
</organism>
<evidence type="ECO:0000313" key="3">
    <source>
        <dbReference type="Proteomes" id="UP000806077"/>
    </source>
</evidence>
<dbReference type="InterPro" id="IPR017483">
    <property type="entry name" value="CHP03034"/>
</dbReference>
<feature type="region of interest" description="Disordered" evidence="1">
    <location>
        <begin position="636"/>
        <end position="677"/>
    </location>
</feature>
<sequence>MNKALQTNAPDKKIEKSATNSNIWAEITTLNVLPGEEVLIELENEDTQKEIQKGEKKIALATYIDPAGKGIVFLNSKKEIAANDITSNEAVLENNEASGILKEGKWTIDLKGTKPITRAVPGMLVYFHIKTSIPNGESVHIELYEDDNNEKEEKGTGDKDEHQPLVSSAIKKPATHETVSNGKIIKTIRLDNLEQLIKNDVDKQIELYFRCSYNDEHVELPTKPKDYLVVGTLVIDRYKMPGLNTSGTDIADDLSYGTGVPQKKEIYTTAQVNQFKVDYESFGLNEDKHALFTNKKDFPAVTPTISKQVNNNDTSTNKKKRLSLIIEETSVKKDNTFVKTPSTDAIYKEAAFRAEEATKNQKAIYSRNQIYKVDYGIFDIGGDIEEYHEEYDGIIDLLNGEKRSDSLLFDLFKENAELFFARGELQFNINRMIAKFKSNTGGIYEDPILTKHVLADPSTDTYCMYIENYIAEKIKQETFENILKVEDRSPDFDSNLEDELKRRKKQKIKGNDITNDIDGFTTVLKKPQYSYGNWYNPKHLWKAGKGLTIATNDIWSTEVVLKELKNDGENYTCKYQVTLWDHFGLDIPDMQKPFNIMPGIRETFICWFVLQHLRGYKPFVTKITFNKEFKGVISEGREERRADQKEKKAALKKATQKTRDKRTFDKVTNPWPRGPKL</sequence>
<dbReference type="EMBL" id="WXXV01000030">
    <property type="protein sequence ID" value="MBE7696223.1"/>
    <property type="molecule type" value="Genomic_DNA"/>
</dbReference>
<comment type="caution">
    <text evidence="2">The sequence shown here is derived from an EMBL/GenBank/DDBJ whole genome shotgun (WGS) entry which is preliminary data.</text>
</comment>
<reference evidence="2 3" key="1">
    <citation type="journal article" date="2020" name="Int. J. Syst. Evol. Microbiol.">
        <title>Tenacibaculum piscium sp. nov., isolated from skin ulcers of sea-farmed fish, and description of Tenacibaculum finnmarkense sp. nov. with subdivision into genomovars finnmarkense and ulcerans.</title>
        <authorList>
            <person name="Olsen A.B."/>
            <person name="Spilsberg B."/>
            <person name="Nilsen H.K."/>
            <person name="Lagesen K."/>
            <person name="Gulla S."/>
            <person name="Avendano-Herrera R."/>
            <person name="Irgang R."/>
            <person name="Duchaud E."/>
            <person name="Colquhoun D.J."/>
        </authorList>
    </citation>
    <scope>NUCLEOTIDE SEQUENCE [LARGE SCALE GENOMIC DNA]</scope>
    <source>
        <strain evidence="2 3">TNO037</strain>
    </source>
</reference>
<feature type="compositionally biased region" description="Basic and acidic residues" evidence="1">
    <location>
        <begin position="151"/>
        <end position="163"/>
    </location>
</feature>
<feature type="region of interest" description="Disordered" evidence="1">
    <location>
        <begin position="147"/>
        <end position="172"/>
    </location>
</feature>
<evidence type="ECO:0000313" key="2">
    <source>
        <dbReference type="EMBL" id="MBE7696223.1"/>
    </source>
</evidence>
<dbReference type="Proteomes" id="UP000806077">
    <property type="component" value="Unassembled WGS sequence"/>
</dbReference>
<dbReference type="Pfam" id="PF11692">
    <property type="entry name" value="DUF3289"/>
    <property type="match status" value="1"/>
</dbReference>
<dbReference type="AlphaFoldDB" id="A0AAP1RHU4"/>
<keyword evidence="3" id="KW-1185">Reference proteome</keyword>